<dbReference type="Proteomes" id="UP000279307">
    <property type="component" value="Chromosome 9"/>
</dbReference>
<feature type="compositionally biased region" description="Low complexity" evidence="1">
    <location>
        <begin position="85"/>
        <end position="119"/>
    </location>
</feature>
<dbReference type="EMBL" id="QOIP01000009">
    <property type="protein sequence ID" value="RLU18514.1"/>
    <property type="molecule type" value="Genomic_DNA"/>
</dbReference>
<comment type="caution">
    <text evidence="2">The sequence shown here is derived from an EMBL/GenBank/DDBJ whole genome shotgun (WGS) entry which is preliminary data.</text>
</comment>
<reference evidence="2" key="1">
    <citation type="journal article" date="2018" name="Genome Res.">
        <title>The genomic architecture and molecular evolution of ant odorant receptors.</title>
        <authorList>
            <person name="McKenzie S.K."/>
            <person name="Kronauer D.J.C."/>
        </authorList>
    </citation>
    <scope>NUCLEOTIDE SEQUENCE [LARGE SCALE GENOMIC DNA]</scope>
    <source>
        <strain evidence="2">Clonal line C1</strain>
    </source>
</reference>
<protein>
    <submittedName>
        <fullName evidence="2">Uncharacterized protein</fullName>
    </submittedName>
</protein>
<sequence length="201" mass="22302">MCGSSEKSAETRLNKRTCAKNQRLAFFLSPWSGELATHNAEHQGMAPTKRRSESSSSPSENNPREHAVKGNRLSSGEPPRKRSYSRSPSSDFPSISSPSQSSPPSHSSSSSSEILSPRFSPFPSPVPSSPWYSPIGSPDLEEYLEPIPPRTSPESLTTGQSFSRRVERFLRAWSRSLSRTHPQSFSHLYVTPSAQCYFPRT</sequence>
<gene>
    <name evidence="2" type="ORF">DMN91_008871</name>
</gene>
<dbReference type="AlphaFoldDB" id="A0A3L8DDP7"/>
<evidence type="ECO:0000256" key="1">
    <source>
        <dbReference type="SAM" id="MobiDB-lite"/>
    </source>
</evidence>
<evidence type="ECO:0000313" key="2">
    <source>
        <dbReference type="EMBL" id="RLU18514.1"/>
    </source>
</evidence>
<proteinExistence type="predicted"/>
<feature type="compositionally biased region" description="Polar residues" evidence="1">
    <location>
        <begin position="152"/>
        <end position="161"/>
    </location>
</feature>
<name>A0A3L8DDP7_OOCBI</name>
<reference evidence="2" key="2">
    <citation type="submission" date="2018-07" db="EMBL/GenBank/DDBJ databases">
        <authorList>
            <person name="Mckenzie S.K."/>
            <person name="Kronauer D.J.C."/>
        </authorList>
    </citation>
    <scope>NUCLEOTIDE SEQUENCE</scope>
    <source>
        <strain evidence="2">Clonal line C1</strain>
    </source>
</reference>
<accession>A0A3L8DDP7</accession>
<feature type="region of interest" description="Disordered" evidence="1">
    <location>
        <begin position="37"/>
        <end position="161"/>
    </location>
</feature>
<organism evidence="2">
    <name type="scientific">Ooceraea biroi</name>
    <name type="common">Clonal raider ant</name>
    <name type="synonym">Cerapachys biroi</name>
    <dbReference type="NCBI Taxonomy" id="2015173"/>
    <lineage>
        <taxon>Eukaryota</taxon>
        <taxon>Metazoa</taxon>
        <taxon>Ecdysozoa</taxon>
        <taxon>Arthropoda</taxon>
        <taxon>Hexapoda</taxon>
        <taxon>Insecta</taxon>
        <taxon>Pterygota</taxon>
        <taxon>Neoptera</taxon>
        <taxon>Endopterygota</taxon>
        <taxon>Hymenoptera</taxon>
        <taxon>Apocrita</taxon>
        <taxon>Aculeata</taxon>
        <taxon>Formicoidea</taxon>
        <taxon>Formicidae</taxon>
        <taxon>Dorylinae</taxon>
        <taxon>Ooceraea</taxon>
    </lineage>
</organism>